<dbReference type="EMBL" id="QPKV01000005">
    <property type="protein sequence ID" value="RDC55952.1"/>
    <property type="molecule type" value="Genomic_DNA"/>
</dbReference>
<organism evidence="2 3">
    <name type="scientific">Pedobacter chinensis</name>
    <dbReference type="NCBI Taxonomy" id="2282421"/>
    <lineage>
        <taxon>Bacteria</taxon>
        <taxon>Pseudomonadati</taxon>
        <taxon>Bacteroidota</taxon>
        <taxon>Sphingobacteriia</taxon>
        <taxon>Sphingobacteriales</taxon>
        <taxon>Sphingobacteriaceae</taxon>
        <taxon>Pedobacter</taxon>
    </lineage>
</organism>
<dbReference type="Proteomes" id="UP000253961">
    <property type="component" value="Unassembled WGS sequence"/>
</dbReference>
<name>A0A369PUJ1_9SPHI</name>
<comment type="caution">
    <text evidence="2">The sequence shown here is derived from an EMBL/GenBank/DDBJ whole genome shotgun (WGS) entry which is preliminary data.</text>
</comment>
<proteinExistence type="predicted"/>
<dbReference type="OrthoDB" id="4762924at2"/>
<evidence type="ECO:0008006" key="4">
    <source>
        <dbReference type="Google" id="ProtNLM"/>
    </source>
</evidence>
<dbReference type="AlphaFoldDB" id="A0A369PUJ1"/>
<keyword evidence="3" id="KW-1185">Reference proteome</keyword>
<evidence type="ECO:0000256" key="1">
    <source>
        <dbReference type="SAM" id="SignalP"/>
    </source>
</evidence>
<evidence type="ECO:0000313" key="2">
    <source>
        <dbReference type="EMBL" id="RDC55952.1"/>
    </source>
</evidence>
<evidence type="ECO:0000313" key="3">
    <source>
        <dbReference type="Proteomes" id="UP000253961"/>
    </source>
</evidence>
<gene>
    <name evidence="2" type="ORF">DU508_13925</name>
</gene>
<sequence>MSIFKKILPILLLCSLQACGQIGNHQHKTITQMEYRKISNQKVKDAIEAWQKGKVALWLSFFTADALLLDDGHPRDFNKFSTEAIGHEHFTSVDKVEDNGMSVYGSFHSDTWGDFKTYFKFYLDAAGKFSKLEIGQASY</sequence>
<protein>
    <recommendedName>
        <fullName evidence="4">Nuclear transport factor 2 family protein</fullName>
    </recommendedName>
</protein>
<reference evidence="2 3" key="1">
    <citation type="submission" date="2018-07" db="EMBL/GenBank/DDBJ databases">
        <title>Pedobacter sp. nov., isolated from soil.</title>
        <authorList>
            <person name="Zhou L.Y."/>
            <person name="Du Z.J."/>
        </authorList>
    </citation>
    <scope>NUCLEOTIDE SEQUENCE [LARGE SCALE GENOMIC DNA]</scope>
    <source>
        <strain evidence="2 3">JDX94</strain>
    </source>
</reference>
<keyword evidence="1" id="KW-0732">Signal</keyword>
<feature type="signal peptide" evidence="1">
    <location>
        <begin position="1"/>
        <end position="20"/>
    </location>
</feature>
<feature type="chain" id="PRO_5016672155" description="Nuclear transport factor 2 family protein" evidence="1">
    <location>
        <begin position="21"/>
        <end position="139"/>
    </location>
</feature>
<accession>A0A369PUJ1</accession>
<dbReference type="PROSITE" id="PS51257">
    <property type="entry name" value="PROKAR_LIPOPROTEIN"/>
    <property type="match status" value="1"/>
</dbReference>